<dbReference type="GO" id="GO:0016787">
    <property type="term" value="F:hydrolase activity"/>
    <property type="evidence" value="ECO:0007669"/>
    <property type="project" value="UniProtKB-KW"/>
</dbReference>
<dbReference type="Pfam" id="PF00850">
    <property type="entry name" value="Hist_deacetyl"/>
    <property type="match status" value="1"/>
</dbReference>
<dbReference type="InterPro" id="IPR044150">
    <property type="entry name" value="HDAC_classIV"/>
</dbReference>
<dbReference type="EMBL" id="RRCF01000004">
    <property type="protein sequence ID" value="RRJ19590.1"/>
    <property type="molecule type" value="Genomic_DNA"/>
</dbReference>
<dbReference type="InterPro" id="IPR000286">
    <property type="entry name" value="HDACs"/>
</dbReference>
<dbReference type="PRINTS" id="PR01270">
    <property type="entry name" value="HDASUPER"/>
</dbReference>
<evidence type="ECO:0000259" key="3">
    <source>
        <dbReference type="Pfam" id="PF00850"/>
    </source>
</evidence>
<evidence type="ECO:0000256" key="2">
    <source>
        <dbReference type="ARBA" id="ARBA00022801"/>
    </source>
</evidence>
<dbReference type="PANTHER" id="PTHR10625">
    <property type="entry name" value="HISTONE DEACETYLASE HDAC1-RELATED"/>
    <property type="match status" value="1"/>
</dbReference>
<feature type="domain" description="Histone deacetylase" evidence="3">
    <location>
        <begin position="28"/>
        <end position="284"/>
    </location>
</feature>
<dbReference type="AlphaFoldDB" id="A0A3P3QGP8"/>
<keyword evidence="5" id="KW-1185">Reference proteome</keyword>
<comment type="caution">
    <text evidence="4">The sequence shown here is derived from an EMBL/GenBank/DDBJ whole genome shotgun (WGS) entry which is preliminary data.</text>
</comment>
<reference evidence="4 5" key="1">
    <citation type="submission" date="2018-11" db="EMBL/GenBank/DDBJ databases">
        <title>Draft genome analysis of Rheinheimera mesophila isolated from an industrial waste site.</title>
        <authorList>
            <person name="Yu Q."/>
            <person name="Qi Y."/>
            <person name="Zhang H."/>
            <person name="Lu Y."/>
            <person name="Pu J."/>
        </authorList>
    </citation>
    <scope>NUCLEOTIDE SEQUENCE [LARGE SCALE GENOMIC DNA]</scope>
    <source>
        <strain evidence="4 5">IITR13</strain>
    </source>
</reference>
<sequence length="319" mass="35267">MVRTKPPGLIYHPIYSQLELPFKHRYPIGKYRALHQALLELGVAADQFTVSKIASPEQLLSVHSPQYTELLITGQLDHKAMRRIGFPWSEQLVTRSLTSVGGTVQTVQLALQQGLALHLSGGYHHAFAGEGSGFCLFNDLAVAARYALSQGVDKVLIFDCDVHQGDGTAAIFTDEPAVVTASLHGEKNFPVRKQQSSWDLGLPTACTDDEYLAAVQQSLDYLLRIHQPDLVIYDAGIDIHQQDDLGLLHISTAGVAKRDWYVLSECHKRGIPVAAVIGGGYQRDLEALTQIHLQLFYAAFELSGMKLPDTENWFHALRT</sequence>
<evidence type="ECO:0000313" key="4">
    <source>
        <dbReference type="EMBL" id="RRJ19590.1"/>
    </source>
</evidence>
<accession>A0A3P3QGP8</accession>
<dbReference type="RefSeq" id="WP_068226372.1">
    <property type="nucleotide sequence ID" value="NZ_LAVS01000086.1"/>
</dbReference>
<evidence type="ECO:0000313" key="5">
    <source>
        <dbReference type="Proteomes" id="UP000276260"/>
    </source>
</evidence>
<protein>
    <submittedName>
        <fullName evidence="4">Histone deacetylase</fullName>
    </submittedName>
</protein>
<dbReference type="PANTHER" id="PTHR10625:SF19">
    <property type="entry name" value="HISTONE DEACETYLASE 12"/>
    <property type="match status" value="1"/>
</dbReference>
<dbReference type="CDD" id="cd09993">
    <property type="entry name" value="HDAC_classIV"/>
    <property type="match status" value="1"/>
</dbReference>
<evidence type="ECO:0000256" key="1">
    <source>
        <dbReference type="ARBA" id="ARBA00005947"/>
    </source>
</evidence>
<dbReference type="InterPro" id="IPR023801">
    <property type="entry name" value="His_deacetylse_dom"/>
</dbReference>
<dbReference type="OrthoDB" id="9808367at2"/>
<proteinExistence type="inferred from homology"/>
<comment type="similarity">
    <text evidence="1">Belongs to the histone deacetylase family.</text>
</comment>
<dbReference type="InterPro" id="IPR037138">
    <property type="entry name" value="His_deacetylse_dom_sf"/>
</dbReference>
<dbReference type="SUPFAM" id="SSF52768">
    <property type="entry name" value="Arginase/deacetylase"/>
    <property type="match status" value="1"/>
</dbReference>
<name>A0A3P3QGP8_9GAMM</name>
<dbReference type="InterPro" id="IPR023696">
    <property type="entry name" value="Ureohydrolase_dom_sf"/>
</dbReference>
<gene>
    <name evidence="4" type="ORF">EIK76_14150</name>
</gene>
<dbReference type="Proteomes" id="UP000276260">
    <property type="component" value="Unassembled WGS sequence"/>
</dbReference>
<dbReference type="GO" id="GO:0040029">
    <property type="term" value="P:epigenetic regulation of gene expression"/>
    <property type="evidence" value="ECO:0007669"/>
    <property type="project" value="TreeGrafter"/>
</dbReference>
<dbReference type="GO" id="GO:0004407">
    <property type="term" value="F:histone deacetylase activity"/>
    <property type="evidence" value="ECO:0007669"/>
    <property type="project" value="InterPro"/>
</dbReference>
<organism evidence="4 5">
    <name type="scientific">Rheinheimera mesophila</name>
    <dbReference type="NCBI Taxonomy" id="1547515"/>
    <lineage>
        <taxon>Bacteria</taxon>
        <taxon>Pseudomonadati</taxon>
        <taxon>Pseudomonadota</taxon>
        <taxon>Gammaproteobacteria</taxon>
        <taxon>Chromatiales</taxon>
        <taxon>Chromatiaceae</taxon>
        <taxon>Rheinheimera</taxon>
    </lineage>
</organism>
<keyword evidence="2" id="KW-0378">Hydrolase</keyword>
<dbReference type="Gene3D" id="3.40.800.20">
    <property type="entry name" value="Histone deacetylase domain"/>
    <property type="match status" value="1"/>
</dbReference>